<accession>Q9KW07</accession>
<sequence>MKFLLKPDLQVGLPGQERVSSVSVNGLRLTIDGVEFDFSPLAVGGYLPPEAYINITPLQEVEVRSDFLLVRYIHQVTADILTAYRAEIEPILMEVDGPVELPK</sequence>
<protein>
    <submittedName>
        <fullName evidence="1">Uncharacterized protein</fullName>
    </submittedName>
</protein>
<dbReference type="RefSeq" id="WP_025324545.1">
    <property type="nucleotide sequence ID" value="NZ_AP040361.1"/>
</dbReference>
<proteinExistence type="predicted"/>
<dbReference type="PATRIC" id="fig|287.1866.peg.687"/>
<dbReference type="EMBL" id="AB046379">
    <property type="protein sequence ID" value="BAB03223.1"/>
    <property type="molecule type" value="Genomic_DNA"/>
</dbReference>
<organism evidence="1">
    <name type="scientific">Pseudomonas aeruginosa</name>
    <dbReference type="NCBI Taxonomy" id="287"/>
    <lineage>
        <taxon>Bacteria</taxon>
        <taxon>Pseudomonadati</taxon>
        <taxon>Pseudomonadota</taxon>
        <taxon>Gammaproteobacteria</taxon>
        <taxon>Pseudomonadales</taxon>
        <taxon>Pseudomonadaceae</taxon>
        <taxon>Pseudomonas</taxon>
    </lineage>
</organism>
<evidence type="ECO:0000313" key="1">
    <source>
        <dbReference type="EMBL" id="BAB03223.1"/>
    </source>
</evidence>
<name>Q9KW07_PSEAI</name>
<reference evidence="1" key="1">
    <citation type="journal article" date="2000" name="Mol. Microbiol.">
        <title>The R-type pyocin of Pseudomonas aeruginosa is related to P2 phage, and the F-type is related to lambda phage.</title>
        <authorList>
            <person name="Nakayama K."/>
            <person name="Takashima K."/>
            <person name="Ishihara H."/>
            <person name="Shinomiya T."/>
            <person name="Kageyama M."/>
            <person name="Kanaya S."/>
            <person name="Ohnishi M."/>
            <person name="Murata T."/>
            <person name="Mori H."/>
            <person name="Hayashi T."/>
        </authorList>
    </citation>
    <scope>NUCLEOTIDE SEQUENCE</scope>
    <source>
        <strain evidence="1">PML15</strain>
    </source>
</reference>
<dbReference type="AlphaFoldDB" id="Q9KW07"/>